<keyword evidence="3" id="KW-0378">Hydrolase</keyword>
<dbReference type="AlphaFoldDB" id="A0A7C1FJR3"/>
<accession>A0A7C1FJR3</accession>
<dbReference type="GO" id="GO:0006508">
    <property type="term" value="P:proteolysis"/>
    <property type="evidence" value="ECO:0007669"/>
    <property type="project" value="UniProtKB-KW"/>
</dbReference>
<dbReference type="SUPFAM" id="SSF52317">
    <property type="entry name" value="Class I glutamine amidotransferase-like"/>
    <property type="match status" value="1"/>
</dbReference>
<comment type="caution">
    <text evidence="5">The sequence shown here is derived from an EMBL/GenBank/DDBJ whole genome shotgun (WGS) entry which is preliminary data.</text>
</comment>
<dbReference type="Gene3D" id="3.40.50.880">
    <property type="match status" value="1"/>
</dbReference>
<evidence type="ECO:0000256" key="3">
    <source>
        <dbReference type="ARBA" id="ARBA00022801"/>
    </source>
</evidence>
<evidence type="ECO:0000256" key="4">
    <source>
        <dbReference type="ARBA" id="ARBA00022825"/>
    </source>
</evidence>
<name>A0A7C1FJR3_9CHLR</name>
<organism evidence="5">
    <name type="scientific">Caldilinea aerophila</name>
    <dbReference type="NCBI Taxonomy" id="133453"/>
    <lineage>
        <taxon>Bacteria</taxon>
        <taxon>Bacillati</taxon>
        <taxon>Chloroflexota</taxon>
        <taxon>Caldilineae</taxon>
        <taxon>Caldilineales</taxon>
        <taxon>Caldilineaceae</taxon>
        <taxon>Caldilinea</taxon>
    </lineage>
</organism>
<dbReference type="InterPro" id="IPR005320">
    <property type="entry name" value="Peptidase_S51"/>
</dbReference>
<sequence>MPAPVPPGYTRGPIIFMGPLTEPFAFERMMQSFWDEAGGYGARILIVPTAAPDHPMVEGCRRWLLGAEAESVDVLSVADRRSAFAPEWIARIETVTGILITDGNPLRLIGFLGGTPVAQALRRANARGRVLCGIGRSASVLSQHMILPAQAAPVQEARLTPSLIRFAPGLGIVNRVAFDCDEEAGTHLRTHLPRLLTAVAHNPFLIGVALDPNTGAVIYANSELEVFGAGAALIVDGWQVEETTLYAAMTDQPFHISGVDVHTLSSGYTYNLDLHQAKSPPDSEIPQAGYEKFSSF</sequence>
<comment type="similarity">
    <text evidence="1">Belongs to the peptidase S51 family.</text>
</comment>
<gene>
    <name evidence="5" type="ORF">ENQ20_05095</name>
</gene>
<keyword evidence="4" id="KW-0720">Serine protease</keyword>
<dbReference type="PANTHER" id="PTHR36175:SF1">
    <property type="entry name" value="CYANOPHYCINASE"/>
    <property type="match status" value="1"/>
</dbReference>
<dbReference type="InterPro" id="IPR029062">
    <property type="entry name" value="Class_I_gatase-like"/>
</dbReference>
<evidence type="ECO:0008006" key="6">
    <source>
        <dbReference type="Google" id="ProtNLM"/>
    </source>
</evidence>
<evidence type="ECO:0000256" key="1">
    <source>
        <dbReference type="ARBA" id="ARBA00006534"/>
    </source>
</evidence>
<dbReference type="PANTHER" id="PTHR36175">
    <property type="entry name" value="CYANOPHYCINASE"/>
    <property type="match status" value="1"/>
</dbReference>
<dbReference type="Pfam" id="PF03575">
    <property type="entry name" value="Peptidase_S51"/>
    <property type="match status" value="1"/>
</dbReference>
<keyword evidence="2" id="KW-0645">Protease</keyword>
<evidence type="ECO:0000256" key="2">
    <source>
        <dbReference type="ARBA" id="ARBA00022670"/>
    </source>
</evidence>
<protein>
    <recommendedName>
        <fullName evidence="6">Cyanophycinase</fullName>
    </recommendedName>
</protein>
<reference evidence="5" key="1">
    <citation type="journal article" date="2020" name="mSystems">
        <title>Genome- and Community-Level Interaction Insights into Carbon Utilization and Element Cycling Functions of Hydrothermarchaeota in Hydrothermal Sediment.</title>
        <authorList>
            <person name="Zhou Z."/>
            <person name="Liu Y."/>
            <person name="Xu W."/>
            <person name="Pan J."/>
            <person name="Luo Z.H."/>
            <person name="Li M."/>
        </authorList>
    </citation>
    <scope>NUCLEOTIDE SEQUENCE [LARGE SCALE GENOMIC DNA]</scope>
    <source>
        <strain evidence="5">SpSt-289</strain>
    </source>
</reference>
<proteinExistence type="inferred from homology"/>
<dbReference type="GO" id="GO:0008236">
    <property type="term" value="F:serine-type peptidase activity"/>
    <property type="evidence" value="ECO:0007669"/>
    <property type="project" value="UniProtKB-KW"/>
</dbReference>
<dbReference type="CDD" id="cd03145">
    <property type="entry name" value="GAT1_cyanophycinase"/>
    <property type="match status" value="1"/>
</dbReference>
<evidence type="ECO:0000313" key="5">
    <source>
        <dbReference type="EMBL" id="HDX30853.1"/>
    </source>
</evidence>
<dbReference type="EMBL" id="DSMG01000055">
    <property type="protein sequence ID" value="HDX30853.1"/>
    <property type="molecule type" value="Genomic_DNA"/>
</dbReference>